<accession>A0A3G5A540</accession>
<protein>
    <recommendedName>
        <fullName evidence="2">RNase H type-1 domain-containing protein</fullName>
    </recommendedName>
</protein>
<organism evidence="1">
    <name type="scientific">Homavirus sp</name>
    <dbReference type="NCBI Taxonomy" id="2487769"/>
    <lineage>
        <taxon>Viruses</taxon>
        <taxon>Varidnaviria</taxon>
        <taxon>Bamfordvirae</taxon>
        <taxon>Nucleocytoviricota</taxon>
        <taxon>Megaviricetes</taxon>
        <taxon>Imitervirales</taxon>
        <taxon>Mimiviridae</taxon>
        <taxon>Klosneuvirinae</taxon>
    </lineage>
</organism>
<evidence type="ECO:0008006" key="2">
    <source>
        <dbReference type="Google" id="ProtNLM"/>
    </source>
</evidence>
<sequence length="227" mass="26509">MNDNQNVDNNTLHVYIDGCTIHHKTNNTRLYAGYGICFPNKEFDNISDPFLIEPITEERAKLYAVYNVISKFVTLDKNILDKNILDKNILNKNILNISINSEYCVKCLKIGKLINRYKNNKDLIKLIFDLIEKNSDKQIIFNNLDIDNLDIHNLNVNSVPNLLALDGANKSMNFFMGIDKKRKKRETEIITNTSIEKYTYDNDNKEYFPSDIKIVRKQRKKKIIIDI</sequence>
<dbReference type="Gene3D" id="3.30.420.10">
    <property type="entry name" value="Ribonuclease H-like superfamily/Ribonuclease H"/>
    <property type="match status" value="1"/>
</dbReference>
<name>A0A3G5A540_9VIRU</name>
<dbReference type="EMBL" id="MK072359">
    <property type="protein sequence ID" value="AYV82308.1"/>
    <property type="molecule type" value="Genomic_DNA"/>
</dbReference>
<reference evidence="1" key="1">
    <citation type="submission" date="2018-10" db="EMBL/GenBank/DDBJ databases">
        <title>Hidden diversity of soil giant viruses.</title>
        <authorList>
            <person name="Schulz F."/>
            <person name="Alteio L."/>
            <person name="Goudeau D."/>
            <person name="Ryan E.M."/>
            <person name="Malmstrom R.R."/>
            <person name="Blanchard J."/>
            <person name="Woyke T."/>
        </authorList>
    </citation>
    <scope>NUCLEOTIDE SEQUENCE</scope>
    <source>
        <strain evidence="1">HOV1</strain>
    </source>
</reference>
<gene>
    <name evidence="1" type="ORF">Homavirus28_4</name>
</gene>
<evidence type="ECO:0000313" key="1">
    <source>
        <dbReference type="EMBL" id="AYV82308.1"/>
    </source>
</evidence>
<dbReference type="InterPro" id="IPR036397">
    <property type="entry name" value="RNaseH_sf"/>
</dbReference>
<proteinExistence type="predicted"/>
<dbReference type="GO" id="GO:0003676">
    <property type="term" value="F:nucleic acid binding"/>
    <property type="evidence" value="ECO:0007669"/>
    <property type="project" value="InterPro"/>
</dbReference>